<organism evidence="1">
    <name type="scientific">Cryptomonas curvata</name>
    <dbReference type="NCBI Taxonomy" id="233186"/>
    <lineage>
        <taxon>Eukaryota</taxon>
        <taxon>Cryptophyceae</taxon>
        <taxon>Cryptomonadales</taxon>
        <taxon>Cryptomonadaceae</taxon>
        <taxon>Cryptomonas</taxon>
    </lineage>
</organism>
<dbReference type="AlphaFoldDB" id="A0A7S0QCI3"/>
<dbReference type="EMBL" id="HBEZ01006456">
    <property type="protein sequence ID" value="CAD8625983.1"/>
    <property type="molecule type" value="Transcribed_RNA"/>
</dbReference>
<name>A0A7S0QCI3_9CRYP</name>
<reference evidence="1" key="1">
    <citation type="submission" date="2021-01" db="EMBL/GenBank/DDBJ databases">
        <authorList>
            <person name="Corre E."/>
            <person name="Pelletier E."/>
            <person name="Niang G."/>
            <person name="Scheremetjew M."/>
            <person name="Finn R."/>
            <person name="Kale V."/>
            <person name="Holt S."/>
            <person name="Cochrane G."/>
            <person name="Meng A."/>
            <person name="Brown T."/>
            <person name="Cohen L."/>
        </authorList>
    </citation>
    <scope>NUCLEOTIDE SEQUENCE</scope>
    <source>
        <strain evidence="1">CCAP979/52</strain>
    </source>
</reference>
<accession>A0A7S0QCI3</accession>
<proteinExistence type="predicted"/>
<evidence type="ECO:0000313" key="1">
    <source>
        <dbReference type="EMBL" id="CAD8625983.1"/>
    </source>
</evidence>
<sequence length="124" mass="13479">MQGNAQGGAAEKRACSFCQYSDPYIMQLGDILNSRAKLQHGALSHIITARILDSHPSSEQLQNLIDNPEHFDTLCAHIATEVLPTSKIGAAATPVTDGATLPKLPRSNSWSDLLLYERDGVVFF</sequence>
<protein>
    <submittedName>
        <fullName evidence="1">Uncharacterized protein</fullName>
    </submittedName>
</protein>
<gene>
    <name evidence="1" type="ORF">CCUR1050_LOCUS3661</name>
</gene>